<proteinExistence type="predicted"/>
<dbReference type="InterPro" id="IPR011010">
    <property type="entry name" value="DNA_brk_join_enz"/>
</dbReference>
<dbReference type="InterPro" id="IPR013762">
    <property type="entry name" value="Integrase-like_cat_sf"/>
</dbReference>
<dbReference type="GO" id="GO:0015074">
    <property type="term" value="P:DNA integration"/>
    <property type="evidence" value="ECO:0007669"/>
    <property type="project" value="InterPro"/>
</dbReference>
<protein>
    <recommendedName>
        <fullName evidence="4">Tyr recombinase domain-containing protein</fullName>
    </recommendedName>
</protein>
<dbReference type="SUPFAM" id="SSF56349">
    <property type="entry name" value="DNA breaking-rejoining enzymes"/>
    <property type="match status" value="1"/>
</dbReference>
<keyword evidence="1" id="KW-0233">DNA recombination</keyword>
<gene>
    <name evidence="2" type="ORF">TNO010_220121</name>
</gene>
<dbReference type="GO" id="GO:0003677">
    <property type="term" value="F:DNA binding"/>
    <property type="evidence" value="ECO:0007669"/>
    <property type="project" value="InterPro"/>
</dbReference>
<dbReference type="Gene3D" id="1.10.443.10">
    <property type="entry name" value="Intergrase catalytic core"/>
    <property type="match status" value="1"/>
</dbReference>
<dbReference type="RefSeq" id="WP_172505278.1">
    <property type="nucleotide sequence ID" value="NZ_OENE01000015.1"/>
</dbReference>
<dbReference type="Proteomes" id="UP000490060">
    <property type="component" value="Unassembled WGS sequence"/>
</dbReference>
<accession>A0A2I2M823</accession>
<name>A0A2I2M823_9FLAO</name>
<reference evidence="2 3" key="1">
    <citation type="submission" date="2017-11" db="EMBL/GenBank/DDBJ databases">
        <authorList>
            <person name="Duchaud E."/>
        </authorList>
    </citation>
    <scope>NUCLEOTIDE SEQUENCE [LARGE SCALE GENOMIC DNA]</scope>
    <source>
        <strain evidence="2 3">TNO010</strain>
    </source>
</reference>
<organism evidence="2 3">
    <name type="scientific">Tenacibaculum finnmarkense genomovar ulcerans</name>
    <dbReference type="NCBI Taxonomy" id="2781388"/>
    <lineage>
        <taxon>Bacteria</taxon>
        <taxon>Pseudomonadati</taxon>
        <taxon>Bacteroidota</taxon>
        <taxon>Flavobacteriia</taxon>
        <taxon>Flavobacteriales</taxon>
        <taxon>Flavobacteriaceae</taxon>
        <taxon>Tenacibaculum</taxon>
        <taxon>Tenacibaculum finnmarkense</taxon>
    </lineage>
</organism>
<evidence type="ECO:0000256" key="1">
    <source>
        <dbReference type="ARBA" id="ARBA00023172"/>
    </source>
</evidence>
<evidence type="ECO:0008006" key="4">
    <source>
        <dbReference type="Google" id="ProtNLM"/>
    </source>
</evidence>
<dbReference type="EMBL" id="OENE01000015">
    <property type="protein sequence ID" value="SOU88682.1"/>
    <property type="molecule type" value="Genomic_DNA"/>
</dbReference>
<evidence type="ECO:0000313" key="2">
    <source>
        <dbReference type="EMBL" id="SOU88682.1"/>
    </source>
</evidence>
<sequence length="485" mass="55946">MATANYIYRSSQPVGKVSIRFINAKIDIRVATPIVSKREYWIYKTTRNGKPVFKHRKLHELKQTSVILKNHKKELEQLKENVLDRFIIDYNNGLPITADWLKNCIAENSRILNTTEKINIAVATEKEKENANLLATAVQSMFTKYATNLNEQKKYKATLQLLLKYQTAKNTIYNTKDLSRAFSNEFKNWCFLDMLYTKSYTNAVLKRLRSSVINAFQNDEKNIVEISKTIDCLDKFKDVYKEKIIVTLSYAEIDKIDNTIITDVNLQDAKKCILFGCETGLRYSDLNKLNDSNSKNINGINYWTFRTQKTDATVQIPISKRIKYLIDKYGLPTTSYPANGVKLNKDIKEVCRLSRIKETIKGSKTVSVLINGKPQKRNQLTETVKYNLITTRTFRRSFATNYYGRIDTNLIMMVTGHATESMLKSYIGSKGLQDIERSKSQVDDYHEKRKIAKENTKFTIVGKANNQIDLLESINEIEKSKVANQ</sequence>
<evidence type="ECO:0000313" key="3">
    <source>
        <dbReference type="Proteomes" id="UP000490060"/>
    </source>
</evidence>
<dbReference type="AlphaFoldDB" id="A0A2I2M823"/>
<dbReference type="GO" id="GO:0006310">
    <property type="term" value="P:DNA recombination"/>
    <property type="evidence" value="ECO:0007669"/>
    <property type="project" value="UniProtKB-KW"/>
</dbReference>